<dbReference type="Proteomes" id="UP001470230">
    <property type="component" value="Unassembled WGS sequence"/>
</dbReference>
<dbReference type="InterPro" id="IPR013083">
    <property type="entry name" value="Znf_RING/FYVE/PHD"/>
</dbReference>
<accession>A0ABR2K0C5</accession>
<evidence type="ECO:0000313" key="1">
    <source>
        <dbReference type="EMBL" id="KAK8884166.1"/>
    </source>
</evidence>
<protein>
    <recommendedName>
        <fullName evidence="3">Zinc finger PHD-type domain-containing protein</fullName>
    </recommendedName>
</protein>
<comment type="caution">
    <text evidence="1">The sequence shown here is derived from an EMBL/GenBank/DDBJ whole genome shotgun (WGS) entry which is preliminary data.</text>
</comment>
<name>A0ABR2K0C5_9EUKA</name>
<dbReference type="SUPFAM" id="SSF57850">
    <property type="entry name" value="RING/U-box"/>
    <property type="match status" value="1"/>
</dbReference>
<keyword evidence="2" id="KW-1185">Reference proteome</keyword>
<dbReference type="EMBL" id="JAPFFF010000008">
    <property type="protein sequence ID" value="KAK8884166.1"/>
    <property type="molecule type" value="Genomic_DNA"/>
</dbReference>
<reference evidence="1 2" key="1">
    <citation type="submission" date="2024-04" db="EMBL/GenBank/DDBJ databases">
        <title>Tritrichomonas musculus Genome.</title>
        <authorList>
            <person name="Alves-Ferreira E."/>
            <person name="Grigg M."/>
            <person name="Lorenzi H."/>
            <person name="Galac M."/>
        </authorList>
    </citation>
    <scope>NUCLEOTIDE SEQUENCE [LARGE SCALE GENOMIC DNA]</scope>
    <source>
        <strain evidence="1 2">EAF2021</strain>
    </source>
</reference>
<proteinExistence type="predicted"/>
<gene>
    <name evidence="1" type="ORF">M9Y10_043272</name>
</gene>
<evidence type="ECO:0008006" key="3">
    <source>
        <dbReference type="Google" id="ProtNLM"/>
    </source>
</evidence>
<organism evidence="1 2">
    <name type="scientific">Tritrichomonas musculus</name>
    <dbReference type="NCBI Taxonomy" id="1915356"/>
    <lineage>
        <taxon>Eukaryota</taxon>
        <taxon>Metamonada</taxon>
        <taxon>Parabasalia</taxon>
        <taxon>Tritrichomonadida</taxon>
        <taxon>Tritrichomonadidae</taxon>
        <taxon>Tritrichomonas</taxon>
    </lineage>
</organism>
<evidence type="ECO:0000313" key="2">
    <source>
        <dbReference type="Proteomes" id="UP001470230"/>
    </source>
</evidence>
<sequence>MIQKDSQEIIQDLMSNDKEKRERSALSVLINIRKKVEDMGDPPLVNTLYCSACLLPIQNGDFAYCMNCCNSVCHISCLAKISDFDFLIMEHQCPNCSQKFSKELIQQLNKMQQIIDNVHNTT</sequence>
<dbReference type="Gene3D" id="3.30.40.10">
    <property type="entry name" value="Zinc/RING finger domain, C3HC4 (zinc finger)"/>
    <property type="match status" value="1"/>
</dbReference>